<dbReference type="Pfam" id="PF00196">
    <property type="entry name" value="GerE"/>
    <property type="match status" value="1"/>
</dbReference>
<feature type="domain" description="Response regulatory" evidence="5">
    <location>
        <begin position="5"/>
        <end position="122"/>
    </location>
</feature>
<evidence type="ECO:0000256" key="1">
    <source>
        <dbReference type="ARBA" id="ARBA00022553"/>
    </source>
</evidence>
<dbReference type="InterPro" id="IPR011006">
    <property type="entry name" value="CheY-like_superfamily"/>
</dbReference>
<dbReference type="RefSeq" id="WP_166400460.1">
    <property type="nucleotide sequence ID" value="NZ_JAANAS010000056.1"/>
</dbReference>
<dbReference type="GO" id="GO:0006355">
    <property type="term" value="P:regulation of DNA-templated transcription"/>
    <property type="evidence" value="ECO:0007669"/>
    <property type="project" value="InterPro"/>
</dbReference>
<evidence type="ECO:0000313" key="6">
    <source>
        <dbReference type="EMBL" id="NGZ90208.1"/>
    </source>
</evidence>
<keyword evidence="7" id="KW-1185">Reference proteome</keyword>
<dbReference type="CDD" id="cd17535">
    <property type="entry name" value="REC_NarL-like"/>
    <property type="match status" value="1"/>
</dbReference>
<dbReference type="InterPro" id="IPR039420">
    <property type="entry name" value="WalR-like"/>
</dbReference>
<dbReference type="EMBL" id="JAANAS010000056">
    <property type="protein sequence ID" value="NGZ90208.1"/>
    <property type="molecule type" value="Genomic_DNA"/>
</dbReference>
<keyword evidence="2" id="KW-0238">DNA-binding</keyword>
<dbReference type="InterPro" id="IPR000792">
    <property type="entry name" value="Tscrpt_reg_LuxR_C"/>
</dbReference>
<protein>
    <submittedName>
        <fullName evidence="6">Response regulator transcription factor</fullName>
    </submittedName>
</protein>
<feature type="modified residue" description="4-aspartylphosphate" evidence="3">
    <location>
        <position position="57"/>
    </location>
</feature>
<organism evidence="6 7">
    <name type="scientific">Psychroflexus maritimus</name>
    <dbReference type="NCBI Taxonomy" id="2714865"/>
    <lineage>
        <taxon>Bacteria</taxon>
        <taxon>Pseudomonadati</taxon>
        <taxon>Bacteroidota</taxon>
        <taxon>Flavobacteriia</taxon>
        <taxon>Flavobacteriales</taxon>
        <taxon>Flavobacteriaceae</taxon>
        <taxon>Psychroflexus</taxon>
    </lineage>
</organism>
<evidence type="ECO:0000259" key="4">
    <source>
        <dbReference type="PROSITE" id="PS50043"/>
    </source>
</evidence>
<dbReference type="AlphaFoldDB" id="A0A967AFC3"/>
<comment type="caution">
    <text evidence="6">The sequence shown here is derived from an EMBL/GenBank/DDBJ whole genome shotgun (WGS) entry which is preliminary data.</text>
</comment>
<feature type="domain" description="HTH luxR-type" evidence="4">
    <location>
        <begin position="146"/>
        <end position="208"/>
    </location>
</feature>
<sequence>MEKIKLGIIEDNVNVVEVVKNYLESTNEFEFTFTLTNPNFLKFNKDKVIETDVVLCDIGLPNISGIEVVLKLKKINPELKILMFTVFEDNETIFKSIKAGANGYLLKNTSLPQLKQGILEIVNGGASMSPQIASKVLTYFRKPKLYNKELEKLTEQEKKITELLYQGDKYKTIATKLSISIDTVKYHIKNIYLKLQISSRAELSNKFH</sequence>
<dbReference type="GO" id="GO:0003677">
    <property type="term" value="F:DNA binding"/>
    <property type="evidence" value="ECO:0007669"/>
    <property type="project" value="UniProtKB-KW"/>
</dbReference>
<dbReference type="PANTHER" id="PTHR43214:SF37">
    <property type="entry name" value="TRANSCRIPTIONAL REGULATORY PROTEIN YDFI"/>
    <property type="match status" value="1"/>
</dbReference>
<dbReference type="SMART" id="SM00421">
    <property type="entry name" value="HTH_LUXR"/>
    <property type="match status" value="1"/>
</dbReference>
<dbReference type="InterPro" id="IPR058245">
    <property type="entry name" value="NreC/VraR/RcsB-like_REC"/>
</dbReference>
<proteinExistence type="predicted"/>
<dbReference type="SUPFAM" id="SSF52172">
    <property type="entry name" value="CheY-like"/>
    <property type="match status" value="1"/>
</dbReference>
<dbReference type="PROSITE" id="PS50043">
    <property type="entry name" value="HTH_LUXR_2"/>
    <property type="match status" value="1"/>
</dbReference>
<dbReference type="InterPro" id="IPR016032">
    <property type="entry name" value="Sig_transdc_resp-reg_C-effctor"/>
</dbReference>
<evidence type="ECO:0000259" key="5">
    <source>
        <dbReference type="PROSITE" id="PS50110"/>
    </source>
</evidence>
<gene>
    <name evidence="6" type="ORF">G7034_08075</name>
</gene>
<keyword evidence="1 3" id="KW-0597">Phosphoprotein</keyword>
<dbReference type="Proteomes" id="UP000643701">
    <property type="component" value="Unassembled WGS sequence"/>
</dbReference>
<name>A0A967AFC3_9FLAO</name>
<dbReference type="Gene3D" id="3.40.50.2300">
    <property type="match status" value="1"/>
</dbReference>
<dbReference type="PROSITE" id="PS00622">
    <property type="entry name" value="HTH_LUXR_1"/>
    <property type="match status" value="1"/>
</dbReference>
<evidence type="ECO:0000313" key="7">
    <source>
        <dbReference type="Proteomes" id="UP000643701"/>
    </source>
</evidence>
<reference evidence="6" key="1">
    <citation type="submission" date="2020-03" db="EMBL/GenBank/DDBJ databases">
        <title>Psychroflexus Maritimus sp. nov., isolate from marine sediment.</title>
        <authorList>
            <person name="Zhong Y.-L."/>
        </authorList>
    </citation>
    <scope>NUCLEOTIDE SEQUENCE</scope>
    <source>
        <strain evidence="6">C1</strain>
    </source>
</reference>
<dbReference type="CDD" id="cd06170">
    <property type="entry name" value="LuxR_C_like"/>
    <property type="match status" value="1"/>
</dbReference>
<dbReference type="Pfam" id="PF00072">
    <property type="entry name" value="Response_reg"/>
    <property type="match status" value="1"/>
</dbReference>
<dbReference type="SUPFAM" id="SSF46894">
    <property type="entry name" value="C-terminal effector domain of the bipartite response regulators"/>
    <property type="match status" value="1"/>
</dbReference>
<dbReference type="PANTHER" id="PTHR43214">
    <property type="entry name" value="TWO-COMPONENT RESPONSE REGULATOR"/>
    <property type="match status" value="1"/>
</dbReference>
<dbReference type="InterPro" id="IPR001789">
    <property type="entry name" value="Sig_transdc_resp-reg_receiver"/>
</dbReference>
<evidence type="ECO:0000256" key="2">
    <source>
        <dbReference type="ARBA" id="ARBA00023125"/>
    </source>
</evidence>
<dbReference type="PROSITE" id="PS50110">
    <property type="entry name" value="RESPONSE_REGULATORY"/>
    <property type="match status" value="1"/>
</dbReference>
<dbReference type="PRINTS" id="PR00038">
    <property type="entry name" value="HTHLUXR"/>
</dbReference>
<evidence type="ECO:0000256" key="3">
    <source>
        <dbReference type="PROSITE-ProRule" id="PRU00169"/>
    </source>
</evidence>
<accession>A0A967AFC3</accession>
<dbReference type="SMART" id="SM00448">
    <property type="entry name" value="REC"/>
    <property type="match status" value="1"/>
</dbReference>
<dbReference type="GO" id="GO:0000160">
    <property type="term" value="P:phosphorelay signal transduction system"/>
    <property type="evidence" value="ECO:0007669"/>
    <property type="project" value="InterPro"/>
</dbReference>